<keyword evidence="1" id="KW-0472">Membrane</keyword>
<evidence type="ECO:0000313" key="3">
    <source>
        <dbReference type="Proteomes" id="UP000762676"/>
    </source>
</evidence>
<feature type="transmembrane region" description="Helical" evidence="1">
    <location>
        <begin position="149"/>
        <end position="174"/>
    </location>
</feature>
<proteinExistence type="predicted"/>
<dbReference type="Proteomes" id="UP000762676">
    <property type="component" value="Unassembled WGS sequence"/>
</dbReference>
<accession>A0AAV4J4G6</accession>
<keyword evidence="3" id="KW-1185">Reference proteome</keyword>
<evidence type="ECO:0000313" key="2">
    <source>
        <dbReference type="EMBL" id="GFS17250.1"/>
    </source>
</evidence>
<sequence length="188" mass="20803">MTSVRGQGAEVLFFRHTAKKNDLPHYNHVYSRQLTSSSETGEFFLQSGTPSHTILPGRHLPSSQANWPGQQSTWTAHPEKHGKSRVVVEVVVVVRVVVVVIRVVVEVVVVVRVVVVVVIVVLPLTIEVQYLPCSFHCRYCALIARGRVVVVRVVEVVVVVRVVVEVAVVVRVVVEVVVVVRVVVEVKV</sequence>
<keyword evidence="1" id="KW-0812">Transmembrane</keyword>
<name>A0AAV4J4G6_9GAST</name>
<comment type="caution">
    <text evidence="2">The sequence shown here is derived from an EMBL/GenBank/DDBJ whole genome shotgun (WGS) entry which is preliminary data.</text>
</comment>
<dbReference type="AlphaFoldDB" id="A0AAV4J4G6"/>
<protein>
    <submittedName>
        <fullName evidence="2">Uncharacterized protein</fullName>
    </submittedName>
</protein>
<organism evidence="2 3">
    <name type="scientific">Elysia marginata</name>
    <dbReference type="NCBI Taxonomy" id="1093978"/>
    <lineage>
        <taxon>Eukaryota</taxon>
        <taxon>Metazoa</taxon>
        <taxon>Spiralia</taxon>
        <taxon>Lophotrochozoa</taxon>
        <taxon>Mollusca</taxon>
        <taxon>Gastropoda</taxon>
        <taxon>Heterobranchia</taxon>
        <taxon>Euthyneura</taxon>
        <taxon>Panpulmonata</taxon>
        <taxon>Sacoglossa</taxon>
        <taxon>Placobranchoidea</taxon>
        <taxon>Plakobranchidae</taxon>
        <taxon>Elysia</taxon>
    </lineage>
</organism>
<keyword evidence="1" id="KW-1133">Transmembrane helix</keyword>
<reference evidence="2 3" key="1">
    <citation type="journal article" date="2021" name="Elife">
        <title>Chloroplast acquisition without the gene transfer in kleptoplastic sea slugs, Plakobranchus ocellatus.</title>
        <authorList>
            <person name="Maeda T."/>
            <person name="Takahashi S."/>
            <person name="Yoshida T."/>
            <person name="Shimamura S."/>
            <person name="Takaki Y."/>
            <person name="Nagai Y."/>
            <person name="Toyoda A."/>
            <person name="Suzuki Y."/>
            <person name="Arimoto A."/>
            <person name="Ishii H."/>
            <person name="Satoh N."/>
            <person name="Nishiyama T."/>
            <person name="Hasebe M."/>
            <person name="Maruyama T."/>
            <person name="Minagawa J."/>
            <person name="Obokata J."/>
            <person name="Shigenobu S."/>
        </authorList>
    </citation>
    <scope>NUCLEOTIDE SEQUENCE [LARGE SCALE GENOMIC DNA]</scope>
</reference>
<feature type="transmembrane region" description="Helical" evidence="1">
    <location>
        <begin position="110"/>
        <end position="128"/>
    </location>
</feature>
<evidence type="ECO:0000256" key="1">
    <source>
        <dbReference type="SAM" id="Phobius"/>
    </source>
</evidence>
<dbReference type="EMBL" id="BMAT01009969">
    <property type="protein sequence ID" value="GFS17250.1"/>
    <property type="molecule type" value="Genomic_DNA"/>
</dbReference>
<gene>
    <name evidence="2" type="ORF">ElyMa_004976900</name>
</gene>